<dbReference type="InterPro" id="IPR009061">
    <property type="entry name" value="DNA-bd_dom_put_sf"/>
</dbReference>
<dbReference type="RefSeq" id="WP_106658940.1">
    <property type="nucleotide sequence ID" value="NZ_PJEO01000016.1"/>
</dbReference>
<keyword evidence="3" id="KW-1185">Reference proteome</keyword>
<keyword evidence="2" id="KW-0238">DNA-binding</keyword>
<protein>
    <submittedName>
        <fullName evidence="2">DNA-binding protein</fullName>
    </submittedName>
</protein>
<evidence type="ECO:0000259" key="1">
    <source>
        <dbReference type="Pfam" id="PF12728"/>
    </source>
</evidence>
<name>A0A2N3HLS7_9FLAO</name>
<feature type="domain" description="Helix-turn-helix" evidence="1">
    <location>
        <begin position="42"/>
        <end position="84"/>
    </location>
</feature>
<dbReference type="Proteomes" id="UP000233435">
    <property type="component" value="Unassembled WGS sequence"/>
</dbReference>
<evidence type="ECO:0000313" key="3">
    <source>
        <dbReference type="Proteomes" id="UP000233435"/>
    </source>
</evidence>
<proteinExistence type="predicted"/>
<accession>A0A2N3HLS7</accession>
<dbReference type="Pfam" id="PF12728">
    <property type="entry name" value="HTH_17"/>
    <property type="match status" value="1"/>
</dbReference>
<reference evidence="2 3" key="1">
    <citation type="submission" date="2017-12" db="EMBL/GenBank/DDBJ databases">
        <title>Confluentibacter flavum sp. nov., isolated from the saline lake.</title>
        <authorList>
            <person name="Yu L."/>
        </authorList>
    </citation>
    <scope>NUCLEOTIDE SEQUENCE [LARGE SCALE GENOMIC DNA]</scope>
    <source>
        <strain evidence="2 3">3B</strain>
    </source>
</reference>
<dbReference type="GO" id="GO:0003677">
    <property type="term" value="F:DNA binding"/>
    <property type="evidence" value="ECO:0007669"/>
    <property type="project" value="UniProtKB-KW"/>
</dbReference>
<dbReference type="OrthoDB" id="1097811at2"/>
<sequence length="92" mass="10724">METIQFLGTTPNALANLIDEKIKAQLDELKQNFIPKEPEEFMSRNETAKLLKISLVCLHDWMNKGILKPYKMGNKTYFSRKEVTETLYNSNK</sequence>
<organism evidence="2 3">
    <name type="scientific">Confluentibacter flavum</name>
    <dbReference type="NCBI Taxonomy" id="1909700"/>
    <lineage>
        <taxon>Bacteria</taxon>
        <taxon>Pseudomonadati</taxon>
        <taxon>Bacteroidota</taxon>
        <taxon>Flavobacteriia</taxon>
        <taxon>Flavobacteriales</taxon>
        <taxon>Flavobacteriaceae</taxon>
        <taxon>Confluentibacter</taxon>
    </lineage>
</organism>
<gene>
    <name evidence="2" type="ORF">CSW08_05690</name>
</gene>
<evidence type="ECO:0000313" key="2">
    <source>
        <dbReference type="EMBL" id="PKQ45913.1"/>
    </source>
</evidence>
<dbReference type="InterPro" id="IPR041657">
    <property type="entry name" value="HTH_17"/>
</dbReference>
<dbReference type="SUPFAM" id="SSF46955">
    <property type="entry name" value="Putative DNA-binding domain"/>
    <property type="match status" value="1"/>
</dbReference>
<comment type="caution">
    <text evidence="2">The sequence shown here is derived from an EMBL/GenBank/DDBJ whole genome shotgun (WGS) entry which is preliminary data.</text>
</comment>
<dbReference type="EMBL" id="PJEO01000016">
    <property type="protein sequence ID" value="PKQ45913.1"/>
    <property type="molecule type" value="Genomic_DNA"/>
</dbReference>
<dbReference type="AlphaFoldDB" id="A0A2N3HLS7"/>